<dbReference type="SUPFAM" id="SSF52402">
    <property type="entry name" value="Adenine nucleotide alpha hydrolases-like"/>
    <property type="match status" value="2"/>
</dbReference>
<dbReference type="CDD" id="cd00293">
    <property type="entry name" value="USP-like"/>
    <property type="match status" value="1"/>
</dbReference>
<evidence type="ECO:0000256" key="2">
    <source>
        <dbReference type="ARBA" id="ARBA00008791"/>
    </source>
</evidence>
<dbReference type="PANTHER" id="PTHR47892:SF1">
    <property type="entry name" value="UNIVERSAL STRESS PROTEIN E"/>
    <property type="match status" value="1"/>
</dbReference>
<reference evidence="7 8" key="1">
    <citation type="submission" date="2019-03" db="EMBL/GenBank/DDBJ databases">
        <title>Luteimonas zhaokaii sp.nov., isolated from the rectal contents of Plateau pika in Yushu, Qinghai Province, China.</title>
        <authorList>
            <person name="Zhang G."/>
        </authorList>
    </citation>
    <scope>NUCLEOTIDE SEQUENCE [LARGE SCALE GENOMIC DNA]</scope>
    <source>
        <strain evidence="7 8">B9</strain>
    </source>
</reference>
<dbReference type="PRINTS" id="PR01438">
    <property type="entry name" value="UNVRSLSTRESS"/>
</dbReference>
<organism evidence="7 8">
    <name type="scientific">Luteimonas aestuarii</name>
    <dbReference type="NCBI Taxonomy" id="453837"/>
    <lineage>
        <taxon>Bacteria</taxon>
        <taxon>Pseudomonadati</taxon>
        <taxon>Pseudomonadota</taxon>
        <taxon>Gammaproteobacteria</taxon>
        <taxon>Lysobacterales</taxon>
        <taxon>Lysobacteraceae</taxon>
        <taxon>Luteimonas</taxon>
    </lineage>
</organism>
<comment type="caution">
    <text evidence="7">The sequence shown here is derived from an EMBL/GenBank/DDBJ whole genome shotgun (WGS) entry which is preliminary data.</text>
</comment>
<comment type="function">
    <text evidence="4">Required for resistance to DNA-damaging agents.</text>
</comment>
<dbReference type="Gene3D" id="3.40.50.12370">
    <property type="match status" value="1"/>
</dbReference>
<dbReference type="InterPro" id="IPR006016">
    <property type="entry name" value="UspA"/>
</dbReference>
<name>A0A4R5TRP9_9GAMM</name>
<dbReference type="OrthoDB" id="239260at2"/>
<feature type="domain" description="UspA" evidence="6">
    <location>
        <begin position="15"/>
        <end position="142"/>
    </location>
</feature>
<evidence type="ECO:0000313" key="8">
    <source>
        <dbReference type="Proteomes" id="UP000294796"/>
    </source>
</evidence>
<dbReference type="AlphaFoldDB" id="A0A4R5TRP9"/>
<feature type="signal peptide" evidence="5">
    <location>
        <begin position="1"/>
        <end position="20"/>
    </location>
</feature>
<proteinExistence type="inferred from homology"/>
<dbReference type="Proteomes" id="UP000294796">
    <property type="component" value="Unassembled WGS sequence"/>
</dbReference>
<evidence type="ECO:0000256" key="5">
    <source>
        <dbReference type="SAM" id="SignalP"/>
    </source>
</evidence>
<dbReference type="EMBL" id="SMTF01000006">
    <property type="protein sequence ID" value="TDK23775.1"/>
    <property type="molecule type" value="Genomic_DNA"/>
</dbReference>
<evidence type="ECO:0000256" key="4">
    <source>
        <dbReference type="ARBA" id="ARBA00037131"/>
    </source>
</evidence>
<feature type="domain" description="UspA" evidence="6">
    <location>
        <begin position="149"/>
        <end position="310"/>
    </location>
</feature>
<evidence type="ECO:0000256" key="1">
    <source>
        <dbReference type="ARBA" id="ARBA00004496"/>
    </source>
</evidence>
<keyword evidence="3" id="KW-0963">Cytoplasm</keyword>
<keyword evidence="8" id="KW-1185">Reference proteome</keyword>
<evidence type="ECO:0000256" key="3">
    <source>
        <dbReference type="ARBA" id="ARBA00022490"/>
    </source>
</evidence>
<comment type="similarity">
    <text evidence="2">Belongs to the universal stress protein A family.</text>
</comment>
<dbReference type="Pfam" id="PF00582">
    <property type="entry name" value="Usp"/>
    <property type="match status" value="2"/>
</dbReference>
<dbReference type="InterPro" id="IPR006015">
    <property type="entry name" value="Universal_stress_UspA"/>
</dbReference>
<evidence type="ECO:0000259" key="6">
    <source>
        <dbReference type="Pfam" id="PF00582"/>
    </source>
</evidence>
<dbReference type="PANTHER" id="PTHR47892">
    <property type="entry name" value="UNIVERSAL STRESS PROTEIN E"/>
    <property type="match status" value="1"/>
</dbReference>
<dbReference type="RefSeq" id="WP_133321872.1">
    <property type="nucleotide sequence ID" value="NZ_SMTF01000006.1"/>
</dbReference>
<gene>
    <name evidence="7" type="ORF">E2F46_09585</name>
</gene>
<comment type="subcellular location">
    <subcellularLocation>
        <location evidence="1">Cytoplasm</location>
    </subcellularLocation>
</comment>
<sequence>MKQFARILYFAAAPCGQAQAMARAVSLAENNQAELTVLDVVPAVPTAVGRYPGGPEPGRLQEALVDGRRRELEALVEPHRQRGIRVQVRVGRSHIEVIRAVIDDGYDLLVKPAENPDVVDRLFGSTDMHLLRKCPCPVWLTRPDERSNYASVLAAVDFDPDERSAADEAGLNRQIGAIAGTLAMSDFAQLHIVHVWDALGETMVRSWANEPEEAAMRYAEGERMRHESALSRFGDQLRALLGAEAYDHLAPRFHLRKGSASAVIPALAKELQADLLVMGTLARTGIAGLFIGNTAENILEQVQCSVLAVKPPGFVSPVTAAER</sequence>
<dbReference type="GO" id="GO:0005737">
    <property type="term" value="C:cytoplasm"/>
    <property type="evidence" value="ECO:0007669"/>
    <property type="project" value="UniProtKB-SubCell"/>
</dbReference>
<feature type="chain" id="PRO_5020247511" evidence="5">
    <location>
        <begin position="21"/>
        <end position="323"/>
    </location>
</feature>
<accession>A0A4R5TRP9</accession>
<protein>
    <submittedName>
        <fullName evidence="7">Universal stress protein</fullName>
    </submittedName>
</protein>
<evidence type="ECO:0000313" key="7">
    <source>
        <dbReference type="EMBL" id="TDK23775.1"/>
    </source>
</evidence>
<keyword evidence="5" id="KW-0732">Signal</keyword>